<keyword evidence="2" id="KW-1185">Reference proteome</keyword>
<dbReference type="Proteomes" id="UP001064048">
    <property type="component" value="Chromosome 9"/>
</dbReference>
<gene>
    <name evidence="1" type="ORF">MSG28_005457</name>
</gene>
<protein>
    <submittedName>
        <fullName evidence="1">Uncharacterized protein</fullName>
    </submittedName>
</protein>
<proteinExistence type="predicted"/>
<evidence type="ECO:0000313" key="1">
    <source>
        <dbReference type="EMBL" id="KAI8441765.1"/>
    </source>
</evidence>
<evidence type="ECO:0000313" key="2">
    <source>
        <dbReference type="Proteomes" id="UP001064048"/>
    </source>
</evidence>
<name>A0ACC0KZL3_CHOFU</name>
<reference evidence="1 2" key="1">
    <citation type="journal article" date="2022" name="Genome Biol. Evol.">
        <title>The Spruce Budworm Genome: Reconstructing the Evolutionary History of Antifreeze Proteins.</title>
        <authorList>
            <person name="Beliveau C."/>
            <person name="Gagne P."/>
            <person name="Picq S."/>
            <person name="Vernygora O."/>
            <person name="Keeling C.I."/>
            <person name="Pinkney K."/>
            <person name="Doucet D."/>
            <person name="Wen F."/>
            <person name="Johnston J.S."/>
            <person name="Maaroufi H."/>
            <person name="Boyle B."/>
            <person name="Laroche J."/>
            <person name="Dewar K."/>
            <person name="Juretic N."/>
            <person name="Blackburn G."/>
            <person name="Nisole A."/>
            <person name="Brunet B."/>
            <person name="Brandao M."/>
            <person name="Lumley L."/>
            <person name="Duan J."/>
            <person name="Quan G."/>
            <person name="Lucarotti C.J."/>
            <person name="Roe A.D."/>
            <person name="Sperling F.A.H."/>
            <person name="Levesque R.C."/>
            <person name="Cusson M."/>
        </authorList>
    </citation>
    <scope>NUCLEOTIDE SEQUENCE [LARGE SCALE GENOMIC DNA]</scope>
    <source>
        <strain evidence="1">Glfc:IPQL:Cfum</strain>
    </source>
</reference>
<accession>A0ACC0KZL3</accession>
<comment type="caution">
    <text evidence="1">The sequence shown here is derived from an EMBL/GenBank/DDBJ whole genome shotgun (WGS) entry which is preliminary data.</text>
</comment>
<organism evidence="1 2">
    <name type="scientific">Choristoneura fumiferana</name>
    <name type="common">Spruce budworm moth</name>
    <name type="synonym">Archips fumiferana</name>
    <dbReference type="NCBI Taxonomy" id="7141"/>
    <lineage>
        <taxon>Eukaryota</taxon>
        <taxon>Metazoa</taxon>
        <taxon>Ecdysozoa</taxon>
        <taxon>Arthropoda</taxon>
        <taxon>Hexapoda</taxon>
        <taxon>Insecta</taxon>
        <taxon>Pterygota</taxon>
        <taxon>Neoptera</taxon>
        <taxon>Endopterygota</taxon>
        <taxon>Lepidoptera</taxon>
        <taxon>Glossata</taxon>
        <taxon>Ditrysia</taxon>
        <taxon>Tortricoidea</taxon>
        <taxon>Tortricidae</taxon>
        <taxon>Tortricinae</taxon>
        <taxon>Choristoneura</taxon>
    </lineage>
</organism>
<sequence length="157" mass="18139">MLSIPNQLEAAYLGQDVTLECHTEAYPSSINYWTTDRGDMIISGNKYITNLSDEGYSRKMKLTIRKVSSKDFSSYRCVAKNSLGETDGLIRLDGHVNDAMTTGCEKCTEWQRKSARKVVKHLKEHEQEYWEQMKAKYDPGDKYKPTYEAFLARDDNF</sequence>
<dbReference type="EMBL" id="CM046109">
    <property type="protein sequence ID" value="KAI8441765.1"/>
    <property type="molecule type" value="Genomic_DNA"/>
</dbReference>